<dbReference type="GO" id="GO:0005604">
    <property type="term" value="C:basement membrane"/>
    <property type="evidence" value="ECO:0007669"/>
    <property type="project" value="UniProtKB-SubCell"/>
</dbReference>
<evidence type="ECO:0000256" key="3">
    <source>
        <dbReference type="ARBA" id="ARBA00022525"/>
    </source>
</evidence>
<dbReference type="Proteomes" id="UP000193380">
    <property type="component" value="Unassembled WGS sequence"/>
</dbReference>
<feature type="region of interest" description="Disordered" evidence="9">
    <location>
        <begin position="1"/>
        <end position="127"/>
    </location>
</feature>
<feature type="compositionally biased region" description="Gly residues" evidence="9">
    <location>
        <begin position="144"/>
        <end position="153"/>
    </location>
</feature>
<evidence type="ECO:0000256" key="7">
    <source>
        <dbReference type="ARBA" id="ARBA00023119"/>
    </source>
</evidence>
<evidence type="ECO:0000313" key="12">
    <source>
        <dbReference type="Proteomes" id="UP000193380"/>
    </source>
</evidence>
<evidence type="ECO:0000313" key="11">
    <source>
        <dbReference type="EMBL" id="CDQ62538.1"/>
    </source>
</evidence>
<reference evidence="11" key="1">
    <citation type="journal article" date="2014" name="Nat. Commun.">
        <title>The rainbow trout genome provides novel insights into evolution after whole-genome duplication in vertebrates.</title>
        <authorList>
            <person name="Berthelot C."/>
            <person name="Brunet F."/>
            <person name="Chalopin D."/>
            <person name="Juanchich A."/>
            <person name="Bernard M."/>
            <person name="Noel B."/>
            <person name="Bento P."/>
            <person name="Da Silva C."/>
            <person name="Labadie K."/>
            <person name="Alberti A."/>
            <person name="Aury J.M."/>
            <person name="Louis A."/>
            <person name="Dehais P."/>
            <person name="Bardou P."/>
            <person name="Montfort J."/>
            <person name="Klopp C."/>
            <person name="Cabau C."/>
            <person name="Gaspin C."/>
            <person name="Thorgaard G.H."/>
            <person name="Boussaha M."/>
            <person name="Quillet E."/>
            <person name="Guyomard R."/>
            <person name="Galiana D."/>
            <person name="Bobe J."/>
            <person name="Volff J.N."/>
            <person name="Genet C."/>
            <person name="Wincker P."/>
            <person name="Jaillon O."/>
            <person name="Roest Crollius H."/>
            <person name="Guiguen Y."/>
        </authorList>
    </citation>
    <scope>NUCLEOTIDE SEQUENCE [LARGE SCALE GENOMIC DNA]</scope>
</reference>
<dbReference type="GO" id="GO:0005581">
    <property type="term" value="C:collagen trimer"/>
    <property type="evidence" value="ECO:0007669"/>
    <property type="project" value="UniProtKB-KW"/>
</dbReference>
<dbReference type="PaxDb" id="8022-A0A060W5F3"/>
<dbReference type="Pfam" id="PF01391">
    <property type="entry name" value="Collagen"/>
    <property type="match status" value="1"/>
</dbReference>
<keyword evidence="8" id="KW-1015">Disulfide bond</keyword>
<evidence type="ECO:0000256" key="8">
    <source>
        <dbReference type="ARBA" id="ARBA00023157"/>
    </source>
</evidence>
<keyword evidence="4" id="KW-0272">Extracellular matrix</keyword>
<dbReference type="InterPro" id="IPR001442">
    <property type="entry name" value="Collagen_IV_NC"/>
</dbReference>
<evidence type="ECO:0000256" key="4">
    <source>
        <dbReference type="ARBA" id="ARBA00022530"/>
    </source>
</evidence>
<dbReference type="EMBL" id="FR904410">
    <property type="protein sequence ID" value="CDQ62538.1"/>
    <property type="molecule type" value="Genomic_DNA"/>
</dbReference>
<evidence type="ECO:0000256" key="1">
    <source>
        <dbReference type="ARBA" id="ARBA00003696"/>
    </source>
</evidence>
<dbReference type="SMART" id="SM00111">
    <property type="entry name" value="C4"/>
    <property type="match status" value="2"/>
</dbReference>
<feature type="compositionally biased region" description="Low complexity" evidence="9">
    <location>
        <begin position="23"/>
        <end position="35"/>
    </location>
</feature>
<comment type="function">
    <text evidence="1">Type IV collagen is the major structural component of glomerular basement membranes (GBM), forming a 'chicken-wire' meshwork together with laminins, proteoglycans and entactin/nidogen.</text>
</comment>
<dbReference type="InterPro" id="IPR008160">
    <property type="entry name" value="Collagen"/>
</dbReference>
<dbReference type="InterPro" id="IPR016187">
    <property type="entry name" value="CTDL_fold"/>
</dbReference>
<keyword evidence="7" id="KW-0176">Collagen</keyword>
<evidence type="ECO:0000259" key="10">
    <source>
        <dbReference type="PROSITE" id="PS51403"/>
    </source>
</evidence>
<protein>
    <recommendedName>
        <fullName evidence="10">Collagen IV NC1 domain-containing protein</fullName>
    </recommendedName>
</protein>
<dbReference type="InterPro" id="IPR050149">
    <property type="entry name" value="Collagen_superfamily"/>
</dbReference>
<dbReference type="GO" id="GO:0005615">
    <property type="term" value="C:extracellular space"/>
    <property type="evidence" value="ECO:0007669"/>
    <property type="project" value="TreeGrafter"/>
</dbReference>
<dbReference type="Pfam" id="PF01413">
    <property type="entry name" value="C4"/>
    <property type="match status" value="2"/>
</dbReference>
<sequence length="453" mass="46788">MGLSGSPGRDGMCFEGLKGDRGQNGVPGPQGMQGPRGPPGPPGPGFKGDKGNKGAMGLMGTPGYRGDTGVQGRLGNDGRPGGLGVKGEMGQLGDIGPNGQKGDAGPAGPVGCLGQKGQSGAPGPKGKDDLTMAVLIPGEQGLPGDLGGRGEPGPTGAQGRNGPPGLPGPKGVLGLDGPIGLPGFQAAKGDRGLPGPQGIQGEQGTPGAKGPRGSPGPYFAGPIEDGFLFTRHSQRQNVPLCPGGSNFIYSGYSLLFINGNNRGHGQDLGTLGSCLPRFSTMPFLFCNTDSTCRYASRNDYSYWLSTDEAMPSDMALISGGSLESYVSRCAVCETKANIIAVHSQTNQIPVCPRGWLSLWAGYSFVMQTGAGAEGSGQPLASPGSCLEEFRKIPFIECHGRGTCNYYTDSYSYWLASLDPENMFSKPRPQTVKGDCPGSIVSRCQVCMKQWQRP</sequence>
<dbReference type="InterPro" id="IPR036954">
    <property type="entry name" value="Collagen_IV_NC_sf"/>
</dbReference>
<dbReference type="SUPFAM" id="SSF56436">
    <property type="entry name" value="C-type lectin-like"/>
    <property type="match status" value="2"/>
</dbReference>
<evidence type="ECO:0000256" key="6">
    <source>
        <dbReference type="ARBA" id="ARBA00022869"/>
    </source>
</evidence>
<gene>
    <name evidence="11" type="ORF">GSONMT00067366001</name>
</gene>
<dbReference type="STRING" id="8022.A0A060W5F3"/>
<dbReference type="AlphaFoldDB" id="A0A060W5F3"/>
<keyword evidence="6" id="KW-0084">Basement membrane</keyword>
<name>A0A060W5F3_ONCMY</name>
<accession>A0A060W5F3</accession>
<dbReference type="PANTHER" id="PTHR24023:SF1112">
    <property type="entry name" value="COL_CUTICLE_N DOMAIN-CONTAINING PROTEIN-RELATED"/>
    <property type="match status" value="1"/>
</dbReference>
<keyword evidence="3" id="KW-0964">Secreted</keyword>
<feature type="region of interest" description="Disordered" evidence="9">
    <location>
        <begin position="139"/>
        <end position="171"/>
    </location>
</feature>
<dbReference type="FunFam" id="2.170.240.10:FF:000001">
    <property type="entry name" value="Collagen IV alpha 1 chain"/>
    <property type="match status" value="1"/>
</dbReference>
<dbReference type="GO" id="GO:0030198">
    <property type="term" value="P:extracellular matrix organization"/>
    <property type="evidence" value="ECO:0007669"/>
    <property type="project" value="TreeGrafter"/>
</dbReference>
<evidence type="ECO:0000256" key="5">
    <source>
        <dbReference type="ARBA" id="ARBA00022737"/>
    </source>
</evidence>
<evidence type="ECO:0000256" key="2">
    <source>
        <dbReference type="ARBA" id="ARBA00004302"/>
    </source>
</evidence>
<dbReference type="Gene3D" id="2.170.240.10">
    <property type="entry name" value="Collagen IV, non-collagenous"/>
    <property type="match status" value="1"/>
</dbReference>
<reference evidence="11" key="2">
    <citation type="submission" date="2014-03" db="EMBL/GenBank/DDBJ databases">
        <authorList>
            <person name="Genoscope - CEA"/>
        </authorList>
    </citation>
    <scope>NUCLEOTIDE SEQUENCE</scope>
</reference>
<comment type="subcellular location">
    <subcellularLocation>
        <location evidence="2">Secreted</location>
        <location evidence="2">Extracellular space</location>
        <location evidence="2">Extracellular matrix</location>
        <location evidence="2">Basement membrane</location>
    </subcellularLocation>
</comment>
<dbReference type="PROSITE" id="PS51403">
    <property type="entry name" value="NC1_IV"/>
    <property type="match status" value="1"/>
</dbReference>
<proteinExistence type="predicted"/>
<feature type="domain" description="Collagen IV NC1" evidence="10">
    <location>
        <begin position="226"/>
        <end position="450"/>
    </location>
</feature>
<feature type="compositionally biased region" description="Gly residues" evidence="9">
    <location>
        <begin position="78"/>
        <end position="87"/>
    </location>
</feature>
<organism evidence="11 12">
    <name type="scientific">Oncorhynchus mykiss</name>
    <name type="common">Rainbow trout</name>
    <name type="synonym">Salmo gairdneri</name>
    <dbReference type="NCBI Taxonomy" id="8022"/>
    <lineage>
        <taxon>Eukaryota</taxon>
        <taxon>Metazoa</taxon>
        <taxon>Chordata</taxon>
        <taxon>Craniata</taxon>
        <taxon>Vertebrata</taxon>
        <taxon>Euteleostomi</taxon>
        <taxon>Actinopterygii</taxon>
        <taxon>Neopterygii</taxon>
        <taxon>Teleostei</taxon>
        <taxon>Protacanthopterygii</taxon>
        <taxon>Salmoniformes</taxon>
        <taxon>Salmonidae</taxon>
        <taxon>Salmoninae</taxon>
        <taxon>Oncorhynchus</taxon>
    </lineage>
</organism>
<evidence type="ECO:0000256" key="9">
    <source>
        <dbReference type="SAM" id="MobiDB-lite"/>
    </source>
</evidence>
<feature type="region of interest" description="Disordered" evidence="9">
    <location>
        <begin position="189"/>
        <end position="212"/>
    </location>
</feature>
<dbReference type="GO" id="GO:0030020">
    <property type="term" value="F:extracellular matrix structural constituent conferring tensile strength"/>
    <property type="evidence" value="ECO:0007669"/>
    <property type="project" value="TreeGrafter"/>
</dbReference>
<dbReference type="PANTHER" id="PTHR24023">
    <property type="entry name" value="COLLAGEN ALPHA"/>
    <property type="match status" value="1"/>
</dbReference>
<keyword evidence="5" id="KW-0677">Repeat</keyword>